<dbReference type="Proteomes" id="UP001283361">
    <property type="component" value="Unassembled WGS sequence"/>
</dbReference>
<evidence type="ECO:0000313" key="3">
    <source>
        <dbReference type="Proteomes" id="UP001283361"/>
    </source>
</evidence>
<evidence type="ECO:0000256" key="1">
    <source>
        <dbReference type="SAM" id="MobiDB-lite"/>
    </source>
</evidence>
<comment type="caution">
    <text evidence="2">The sequence shown here is derived from an EMBL/GenBank/DDBJ whole genome shotgun (WGS) entry which is preliminary data.</text>
</comment>
<organism evidence="2 3">
    <name type="scientific">Elysia crispata</name>
    <name type="common">lettuce slug</name>
    <dbReference type="NCBI Taxonomy" id="231223"/>
    <lineage>
        <taxon>Eukaryota</taxon>
        <taxon>Metazoa</taxon>
        <taxon>Spiralia</taxon>
        <taxon>Lophotrochozoa</taxon>
        <taxon>Mollusca</taxon>
        <taxon>Gastropoda</taxon>
        <taxon>Heterobranchia</taxon>
        <taxon>Euthyneura</taxon>
        <taxon>Panpulmonata</taxon>
        <taxon>Sacoglossa</taxon>
        <taxon>Placobranchoidea</taxon>
        <taxon>Plakobranchidae</taxon>
        <taxon>Elysia</taxon>
    </lineage>
</organism>
<feature type="compositionally biased region" description="Polar residues" evidence="1">
    <location>
        <begin position="58"/>
        <end position="69"/>
    </location>
</feature>
<evidence type="ECO:0000313" key="2">
    <source>
        <dbReference type="EMBL" id="KAK3774999.1"/>
    </source>
</evidence>
<keyword evidence="3" id="KW-1185">Reference proteome</keyword>
<sequence>MGRGTMTGRTLINTECVKIQDGQSVVNNPTTSMLTPLQPERGKQPNNINDVLSHGAKQRTNNPTTSMLTPLQPERGK</sequence>
<dbReference type="EMBL" id="JAWDGP010003366">
    <property type="protein sequence ID" value="KAK3774999.1"/>
    <property type="molecule type" value="Genomic_DNA"/>
</dbReference>
<dbReference type="AlphaFoldDB" id="A0AAE0ZSV5"/>
<accession>A0AAE0ZSV5</accession>
<reference evidence="2" key="1">
    <citation type="journal article" date="2023" name="G3 (Bethesda)">
        <title>A reference genome for the long-term kleptoplast-retaining sea slug Elysia crispata morphotype clarki.</title>
        <authorList>
            <person name="Eastman K.E."/>
            <person name="Pendleton A.L."/>
            <person name="Shaikh M.A."/>
            <person name="Suttiyut T."/>
            <person name="Ogas R."/>
            <person name="Tomko P."/>
            <person name="Gavelis G."/>
            <person name="Widhalm J.R."/>
            <person name="Wisecaver J.H."/>
        </authorList>
    </citation>
    <scope>NUCLEOTIDE SEQUENCE</scope>
    <source>
        <strain evidence="2">ECLA1</strain>
    </source>
</reference>
<protein>
    <submittedName>
        <fullName evidence="2">Uncharacterized protein</fullName>
    </submittedName>
</protein>
<feature type="region of interest" description="Disordered" evidence="1">
    <location>
        <begin position="27"/>
        <end position="77"/>
    </location>
</feature>
<name>A0AAE0ZSV5_9GAST</name>
<proteinExistence type="predicted"/>
<gene>
    <name evidence="2" type="ORF">RRG08_036293</name>
</gene>